<dbReference type="InterPro" id="IPR027417">
    <property type="entry name" value="P-loop_NTPase"/>
</dbReference>
<dbReference type="GO" id="GO:0005524">
    <property type="term" value="F:ATP binding"/>
    <property type="evidence" value="ECO:0007669"/>
    <property type="project" value="UniProtKB-KW"/>
</dbReference>
<evidence type="ECO:0000256" key="1">
    <source>
        <dbReference type="ARBA" id="ARBA00004147"/>
    </source>
</evidence>
<dbReference type="InterPro" id="IPR014015">
    <property type="entry name" value="Helicase_SF3_DNA-vir"/>
</dbReference>
<keyword evidence="5" id="KW-0067">ATP-binding</keyword>
<name>A0A8A4XD59_9VIRU</name>
<sequence>MDDSLGEIWERVCNATGFLDETVGEQDRNTGTRGLETEDDHPDKILEPEKQLCSELISRIKRTTFKPFRRYLSDVIACEHRREANLLSRQIIGIARNYPGNLCVVSTHDDHIHVVHDCPYSGSSCRCQILQKEEVKSKRRGAIRKRKAISTIESDQWINIIEYFISNGRWLQFAKVGGTVVRIPVGYQNLQSRGNQESESGQILGTCTIQGSGELPEGVSYLQDNTETSGTNSRVSRTRRGRSNNLSQEMEKILNEHPVCPLAAIISTHEWLTNKNLRMLRADDNIVKSFLDAKAEEMCYWTIHDFNLFYNQPYCNPTFMAGYQKLDDKYYNINDSLVICNKLLQYQFDDDTNQIKAFLTDLYNIIERKYPKCNTLVIKSAPNGGKNFFIDMFLHYLINYGQLGLMNKTNNFSLQEATSKRILLWNEPNYESSYTDTLKMLLGGDALSVRVKQKKDCHVYKTPLIVLTNEIIPFMYELAFITRVKKYNWKEAMFLKEYDKKPNPLTAFEILVYWEIIEREIKQ</sequence>
<dbReference type="GO" id="GO:0019079">
    <property type="term" value="P:viral genome replication"/>
    <property type="evidence" value="ECO:0007669"/>
    <property type="project" value="InterPro"/>
</dbReference>
<keyword evidence="4" id="KW-0547">Nucleotide-binding</keyword>
<feature type="domain" description="SF3 helicase" evidence="7">
    <location>
        <begin position="353"/>
        <end position="502"/>
    </location>
</feature>
<evidence type="ECO:0000256" key="5">
    <source>
        <dbReference type="ARBA" id="ARBA00022840"/>
    </source>
</evidence>
<evidence type="ECO:0000259" key="7">
    <source>
        <dbReference type="PROSITE" id="PS51206"/>
    </source>
</evidence>
<dbReference type="GO" id="GO:0042025">
    <property type="term" value="C:host cell nucleus"/>
    <property type="evidence" value="ECO:0007669"/>
    <property type="project" value="UniProtKB-SubCell"/>
</dbReference>
<keyword evidence="3" id="KW-0235">DNA replication</keyword>
<dbReference type="Gene3D" id="3.40.50.300">
    <property type="entry name" value="P-loop containing nucleotide triphosphate hydrolases"/>
    <property type="match status" value="1"/>
</dbReference>
<proteinExistence type="predicted"/>
<dbReference type="SUPFAM" id="SSF52540">
    <property type="entry name" value="P-loop containing nucleoside triphosphate hydrolases"/>
    <property type="match status" value="1"/>
</dbReference>
<keyword evidence="2" id="KW-1048">Host nucleus</keyword>
<accession>A0A8A4XD59</accession>
<evidence type="ECO:0000256" key="2">
    <source>
        <dbReference type="ARBA" id="ARBA00022562"/>
    </source>
</evidence>
<dbReference type="EMBL" id="MW046345">
    <property type="protein sequence ID" value="QTE03708.1"/>
    <property type="molecule type" value="Genomic_DNA"/>
</dbReference>
<evidence type="ECO:0000313" key="8">
    <source>
        <dbReference type="EMBL" id="QTE03708.1"/>
    </source>
</evidence>
<protein>
    <submittedName>
        <fullName evidence="8">Nonstructural protein</fullName>
    </submittedName>
</protein>
<comment type="subcellular location">
    <subcellularLocation>
        <location evidence="1">Host nucleus</location>
    </subcellularLocation>
</comment>
<dbReference type="GO" id="GO:0006260">
    <property type="term" value="P:DNA replication"/>
    <property type="evidence" value="ECO:0007669"/>
    <property type="project" value="UniProtKB-KW"/>
</dbReference>
<feature type="compositionally biased region" description="Polar residues" evidence="6">
    <location>
        <begin position="223"/>
        <end position="235"/>
    </location>
</feature>
<dbReference type="Pfam" id="PF01057">
    <property type="entry name" value="Parvo_NS1"/>
    <property type="match status" value="1"/>
</dbReference>
<evidence type="ECO:0000256" key="4">
    <source>
        <dbReference type="ARBA" id="ARBA00022741"/>
    </source>
</evidence>
<reference evidence="8" key="1">
    <citation type="submission" date="2020-09" db="EMBL/GenBank/DDBJ databases">
        <title>Parvovirus dark matter in the feces of wild birds.</title>
        <authorList>
            <person name="Dai Z."/>
            <person name="Yang S."/>
            <person name="Zhang W."/>
        </authorList>
    </citation>
    <scope>NUCLEOTIDE SEQUENCE</scope>
    <source>
        <strain evidence="8">Coa197par01</strain>
    </source>
</reference>
<dbReference type="InterPro" id="IPR001257">
    <property type="entry name" value="Parvovirus_NS1_helicase"/>
</dbReference>
<feature type="region of interest" description="Disordered" evidence="6">
    <location>
        <begin position="223"/>
        <end position="243"/>
    </location>
</feature>
<dbReference type="PROSITE" id="PS51206">
    <property type="entry name" value="SF3_HELICASE_1"/>
    <property type="match status" value="1"/>
</dbReference>
<evidence type="ECO:0000256" key="6">
    <source>
        <dbReference type="SAM" id="MobiDB-lite"/>
    </source>
</evidence>
<organism evidence="8">
    <name type="scientific">Periparus ater ambidensovirus</name>
    <dbReference type="NCBI Taxonomy" id="2794455"/>
    <lineage>
        <taxon>Viruses</taxon>
        <taxon>Monodnaviria</taxon>
        <taxon>Shotokuvirae</taxon>
        <taxon>Cossaviricota</taxon>
        <taxon>Quintoviricetes</taxon>
        <taxon>Piccovirales</taxon>
        <taxon>Parvoviridae</taxon>
        <taxon>Densovirinae</taxon>
        <taxon>Ambidensovirus</taxon>
    </lineage>
</organism>
<evidence type="ECO:0000256" key="3">
    <source>
        <dbReference type="ARBA" id="ARBA00022705"/>
    </source>
</evidence>